<evidence type="ECO:0000256" key="3">
    <source>
        <dbReference type="ARBA" id="ARBA00014745"/>
    </source>
</evidence>
<dbReference type="GO" id="GO:0000398">
    <property type="term" value="P:mRNA splicing, via spliceosome"/>
    <property type="evidence" value="ECO:0007669"/>
    <property type="project" value="UniProtKB-UniRule"/>
</dbReference>
<dbReference type="Proteomes" id="UP000191024">
    <property type="component" value="Chromosome H"/>
</dbReference>
<comment type="similarity">
    <text evidence="2 8">Belongs to the SYF2 family.</text>
</comment>
<dbReference type="STRING" id="1230905.A0A1G4KEZ8"/>
<dbReference type="GO" id="GO:0005681">
    <property type="term" value="C:spliceosomal complex"/>
    <property type="evidence" value="ECO:0007669"/>
    <property type="project" value="UniProtKB-KW"/>
</dbReference>
<accession>A0A1G4KEZ8</accession>
<organism evidence="9 10">
    <name type="scientific">Lachancea mirantina</name>
    <dbReference type="NCBI Taxonomy" id="1230905"/>
    <lineage>
        <taxon>Eukaryota</taxon>
        <taxon>Fungi</taxon>
        <taxon>Dikarya</taxon>
        <taxon>Ascomycota</taxon>
        <taxon>Saccharomycotina</taxon>
        <taxon>Saccharomycetes</taxon>
        <taxon>Saccharomycetales</taxon>
        <taxon>Saccharomycetaceae</taxon>
        <taxon>Lachancea</taxon>
    </lineage>
</organism>
<comment type="function">
    <text evidence="8">Involved in pre-mRNA splicing.</text>
</comment>
<keyword evidence="4 8" id="KW-0507">mRNA processing</keyword>
<proteinExistence type="inferred from homology"/>
<dbReference type="AlphaFoldDB" id="A0A1G4KEZ8"/>
<reference evidence="10" key="1">
    <citation type="submission" date="2016-03" db="EMBL/GenBank/DDBJ databases">
        <authorList>
            <person name="Devillers H."/>
        </authorList>
    </citation>
    <scope>NUCLEOTIDE SEQUENCE [LARGE SCALE GENOMIC DNA]</scope>
</reference>
<dbReference type="InterPro" id="IPR013260">
    <property type="entry name" value="mRNA_splic_SYF2"/>
</dbReference>
<dbReference type="EMBL" id="LT598468">
    <property type="protein sequence ID" value="SCV02936.1"/>
    <property type="molecule type" value="Genomic_DNA"/>
</dbReference>
<evidence type="ECO:0000256" key="8">
    <source>
        <dbReference type="RuleBase" id="RU367148"/>
    </source>
</evidence>
<sequence>MDIEKYAEKFEALKRRGVRVSVDNRKKLIKEEREVEETGKPRVYSMKEEDIESNDAVDANHVKKDLLNYSLRDYDKWNSRGVEKETTTRSKNMKSDLQDLAKSTYDKDVKKLVTTAPGVSKPTLNSRGKIVANDDWRLIDKLASSLKRTARERHEELGKKWKAQHESSEVANYVNNKNKQFNAKLARQLRKTDD</sequence>
<evidence type="ECO:0000256" key="1">
    <source>
        <dbReference type="ARBA" id="ARBA00004123"/>
    </source>
</evidence>
<evidence type="ECO:0000256" key="5">
    <source>
        <dbReference type="ARBA" id="ARBA00022728"/>
    </source>
</evidence>
<evidence type="ECO:0000313" key="10">
    <source>
        <dbReference type="Proteomes" id="UP000191024"/>
    </source>
</evidence>
<keyword evidence="10" id="KW-1185">Reference proteome</keyword>
<comment type="subcellular location">
    <subcellularLocation>
        <location evidence="1 8">Nucleus</location>
    </subcellularLocation>
</comment>
<comment type="subunit">
    <text evidence="8">May be part of a spliceosome complex.</text>
</comment>
<evidence type="ECO:0000256" key="6">
    <source>
        <dbReference type="ARBA" id="ARBA00023187"/>
    </source>
</evidence>
<gene>
    <name evidence="9" type="ORF">LAMI_0H04170G</name>
</gene>
<evidence type="ECO:0000256" key="7">
    <source>
        <dbReference type="ARBA" id="ARBA00023242"/>
    </source>
</evidence>
<name>A0A1G4KEZ8_9SACH</name>
<keyword evidence="7 8" id="KW-0539">Nucleus</keyword>
<evidence type="ECO:0000256" key="4">
    <source>
        <dbReference type="ARBA" id="ARBA00022664"/>
    </source>
</evidence>
<keyword evidence="5 8" id="KW-0747">Spliceosome</keyword>
<evidence type="ECO:0000256" key="2">
    <source>
        <dbReference type="ARBA" id="ARBA00010028"/>
    </source>
</evidence>
<keyword evidence="6 8" id="KW-0508">mRNA splicing</keyword>
<evidence type="ECO:0000313" key="9">
    <source>
        <dbReference type="EMBL" id="SCV02936.1"/>
    </source>
</evidence>
<dbReference type="OrthoDB" id="199717at2759"/>
<protein>
    <recommendedName>
        <fullName evidence="3 8">Pre-mRNA-splicing factor SYF2</fullName>
    </recommendedName>
</protein>
<dbReference type="Pfam" id="PF08231">
    <property type="entry name" value="SYF2"/>
    <property type="match status" value="1"/>
</dbReference>